<dbReference type="GO" id="GO:0008381">
    <property type="term" value="F:mechanosensitive monoatomic ion channel activity"/>
    <property type="evidence" value="ECO:0007669"/>
    <property type="project" value="UniProtKB-UniRule"/>
</dbReference>
<dbReference type="NCBIfam" id="TIGR00220">
    <property type="entry name" value="mscL"/>
    <property type="match status" value="1"/>
</dbReference>
<keyword evidence="7 11" id="KW-1133">Transmembrane helix</keyword>
<protein>
    <recommendedName>
        <fullName evidence="11">Large-conductance mechanosensitive channel</fullName>
    </recommendedName>
</protein>
<proteinExistence type="inferred from homology"/>
<evidence type="ECO:0000256" key="8">
    <source>
        <dbReference type="ARBA" id="ARBA00023065"/>
    </source>
</evidence>
<evidence type="ECO:0000256" key="10">
    <source>
        <dbReference type="ARBA" id="ARBA00023303"/>
    </source>
</evidence>
<dbReference type="NCBIfam" id="NF001843">
    <property type="entry name" value="PRK00567.1-4"/>
    <property type="match status" value="1"/>
</dbReference>
<comment type="similarity">
    <text evidence="2 11">Belongs to the MscL family.</text>
</comment>
<evidence type="ECO:0000256" key="3">
    <source>
        <dbReference type="ARBA" id="ARBA00011255"/>
    </source>
</evidence>
<dbReference type="Gene3D" id="1.10.1200.120">
    <property type="entry name" value="Large-conductance mechanosensitive channel, MscL, domain 1"/>
    <property type="match status" value="1"/>
</dbReference>
<dbReference type="EMBL" id="JACRSP010000001">
    <property type="protein sequence ID" value="MBC8535239.1"/>
    <property type="molecule type" value="Genomic_DNA"/>
</dbReference>
<keyword evidence="9 11" id="KW-0472">Membrane</keyword>
<evidence type="ECO:0000256" key="5">
    <source>
        <dbReference type="ARBA" id="ARBA00022475"/>
    </source>
</evidence>
<keyword evidence="4 11" id="KW-0813">Transport</keyword>
<dbReference type="InterPro" id="IPR037673">
    <property type="entry name" value="MSC/AndL"/>
</dbReference>
<keyword evidence="5 11" id="KW-1003">Cell membrane</keyword>
<organism evidence="12 13">
    <name type="scientific">Feifania hominis</name>
    <dbReference type="NCBI Taxonomy" id="2763660"/>
    <lineage>
        <taxon>Bacteria</taxon>
        <taxon>Bacillati</taxon>
        <taxon>Bacillota</taxon>
        <taxon>Clostridia</taxon>
        <taxon>Eubacteriales</taxon>
        <taxon>Feifaniaceae</taxon>
        <taxon>Feifania</taxon>
    </lineage>
</organism>
<gene>
    <name evidence="11 12" type="primary">mscL</name>
    <name evidence="12" type="ORF">H8695_00810</name>
</gene>
<evidence type="ECO:0000256" key="4">
    <source>
        <dbReference type="ARBA" id="ARBA00022448"/>
    </source>
</evidence>
<dbReference type="InterPro" id="IPR001185">
    <property type="entry name" value="MS_channel"/>
</dbReference>
<dbReference type="InterPro" id="IPR036019">
    <property type="entry name" value="MscL_channel"/>
</dbReference>
<evidence type="ECO:0000256" key="7">
    <source>
        <dbReference type="ARBA" id="ARBA00022989"/>
    </source>
</evidence>
<evidence type="ECO:0000256" key="6">
    <source>
        <dbReference type="ARBA" id="ARBA00022692"/>
    </source>
</evidence>
<dbReference type="PANTHER" id="PTHR30266:SF2">
    <property type="entry name" value="LARGE-CONDUCTANCE MECHANOSENSITIVE CHANNEL"/>
    <property type="match status" value="1"/>
</dbReference>
<evidence type="ECO:0000313" key="12">
    <source>
        <dbReference type="EMBL" id="MBC8535239.1"/>
    </source>
</evidence>
<dbReference type="PANTHER" id="PTHR30266">
    <property type="entry name" value="MECHANOSENSITIVE CHANNEL MSCL"/>
    <property type="match status" value="1"/>
</dbReference>
<dbReference type="InterPro" id="IPR019823">
    <property type="entry name" value="Mechanosensitive_channel_CS"/>
</dbReference>
<dbReference type="SUPFAM" id="SSF81330">
    <property type="entry name" value="Gated mechanosensitive channel"/>
    <property type="match status" value="1"/>
</dbReference>
<dbReference type="FunFam" id="1.10.1200.120:FF:000001">
    <property type="entry name" value="Large-conductance mechanosensitive channel"/>
    <property type="match status" value="1"/>
</dbReference>
<keyword evidence="8 11" id="KW-0406">Ion transport</keyword>
<comment type="subunit">
    <text evidence="3 11">Homopentamer.</text>
</comment>
<feature type="transmembrane region" description="Helical" evidence="11">
    <location>
        <begin position="84"/>
        <end position="103"/>
    </location>
</feature>
<evidence type="ECO:0000256" key="11">
    <source>
        <dbReference type="HAMAP-Rule" id="MF_00115"/>
    </source>
</evidence>
<feature type="transmembrane region" description="Helical" evidence="11">
    <location>
        <begin position="26"/>
        <end position="44"/>
    </location>
</feature>
<sequence>MGMKEKTSGFFGEFKAFISRGNVLDLAVGIIIGGAFTAIVNSLVNDMIMPLVGLIIGGINFSDLKIVLSPAVGETAEVAICYGAFLQQVLNFLIIAFVVFLLVKGVNSLHRKKEQAPPAPPAPSQELTVLTEIRDLLRENKA</sequence>
<dbReference type="Proteomes" id="UP000620366">
    <property type="component" value="Unassembled WGS sequence"/>
</dbReference>
<keyword evidence="6 11" id="KW-0812">Transmembrane</keyword>
<comment type="subcellular location">
    <subcellularLocation>
        <location evidence="1 11">Cell membrane</location>
        <topology evidence="1 11">Multi-pass membrane protein</topology>
    </subcellularLocation>
</comment>
<dbReference type="PROSITE" id="PS01327">
    <property type="entry name" value="MSCL"/>
    <property type="match status" value="1"/>
</dbReference>
<accession>A0A926DCE1</accession>
<name>A0A926DCE1_9FIRM</name>
<evidence type="ECO:0000256" key="9">
    <source>
        <dbReference type="ARBA" id="ARBA00023136"/>
    </source>
</evidence>
<evidence type="ECO:0000256" key="1">
    <source>
        <dbReference type="ARBA" id="ARBA00004651"/>
    </source>
</evidence>
<dbReference type="GO" id="GO:0005886">
    <property type="term" value="C:plasma membrane"/>
    <property type="evidence" value="ECO:0007669"/>
    <property type="project" value="UniProtKB-SubCell"/>
</dbReference>
<evidence type="ECO:0000313" key="13">
    <source>
        <dbReference type="Proteomes" id="UP000620366"/>
    </source>
</evidence>
<comment type="caution">
    <text evidence="12">The sequence shown here is derived from an EMBL/GenBank/DDBJ whole genome shotgun (WGS) entry which is preliminary data.</text>
</comment>
<reference evidence="12" key="1">
    <citation type="submission" date="2020-08" db="EMBL/GenBank/DDBJ databases">
        <title>Genome public.</title>
        <authorList>
            <person name="Liu C."/>
            <person name="Sun Q."/>
        </authorList>
    </citation>
    <scope>NUCLEOTIDE SEQUENCE</scope>
    <source>
        <strain evidence="12">BX7</strain>
    </source>
</reference>
<evidence type="ECO:0000256" key="2">
    <source>
        <dbReference type="ARBA" id="ARBA00007254"/>
    </source>
</evidence>
<dbReference type="Pfam" id="PF01741">
    <property type="entry name" value="MscL"/>
    <property type="match status" value="1"/>
</dbReference>
<dbReference type="AlphaFoldDB" id="A0A926DCE1"/>
<dbReference type="HAMAP" id="MF_00115">
    <property type="entry name" value="MscL"/>
    <property type="match status" value="1"/>
</dbReference>
<keyword evidence="13" id="KW-1185">Reference proteome</keyword>
<dbReference type="PRINTS" id="PR01264">
    <property type="entry name" value="MECHCHANNEL"/>
</dbReference>
<comment type="function">
    <text evidence="11">Channel that opens in response to stretch forces in the membrane lipid bilayer. May participate in the regulation of osmotic pressure changes within the cell.</text>
</comment>
<keyword evidence="10 11" id="KW-0407">Ion channel</keyword>